<keyword evidence="3" id="KW-1185">Reference proteome</keyword>
<dbReference type="AlphaFoldDB" id="A0A0F0L3T0"/>
<organism evidence="2 3">
    <name type="scientific">Microbacterium azadirachtae</name>
    <dbReference type="NCBI Taxonomy" id="582680"/>
    <lineage>
        <taxon>Bacteria</taxon>
        <taxon>Bacillati</taxon>
        <taxon>Actinomycetota</taxon>
        <taxon>Actinomycetes</taxon>
        <taxon>Micrococcales</taxon>
        <taxon>Microbacteriaceae</taxon>
        <taxon>Microbacterium</taxon>
    </lineage>
</organism>
<dbReference type="InterPro" id="IPR001387">
    <property type="entry name" value="Cro/C1-type_HTH"/>
</dbReference>
<dbReference type="Gene3D" id="3.30.450.180">
    <property type="match status" value="1"/>
</dbReference>
<dbReference type="GO" id="GO:0003677">
    <property type="term" value="F:DNA binding"/>
    <property type="evidence" value="ECO:0007669"/>
    <property type="project" value="InterPro"/>
</dbReference>
<feature type="domain" description="HTH cro/C1-type" evidence="1">
    <location>
        <begin position="15"/>
        <end position="87"/>
    </location>
</feature>
<dbReference type="Pfam" id="PF13560">
    <property type="entry name" value="HTH_31"/>
    <property type="match status" value="1"/>
</dbReference>
<evidence type="ECO:0000313" key="3">
    <source>
        <dbReference type="Proteomes" id="UP000033448"/>
    </source>
</evidence>
<evidence type="ECO:0000259" key="1">
    <source>
        <dbReference type="SMART" id="SM00530"/>
    </source>
</evidence>
<evidence type="ECO:0000313" key="2">
    <source>
        <dbReference type="EMBL" id="KJL27344.1"/>
    </source>
</evidence>
<dbReference type="Gene3D" id="1.10.260.40">
    <property type="entry name" value="lambda repressor-like DNA-binding domains"/>
    <property type="match status" value="1"/>
</dbReference>
<dbReference type="OrthoDB" id="3518652at2"/>
<dbReference type="InterPro" id="IPR041413">
    <property type="entry name" value="MLTR_LBD"/>
</dbReference>
<sequence>MIRPRTPRREQLGEFLASRRRAASRSALGLPQAARRGDIGLSREEVAALAGVSASWFTWLEQGRDIGVSRQVLGAVARVLQLSPAETDYVVRLAGPDEDSAAEEQERIPDHLQRLVDALAFPAFVVASDWAILGWNAPYARLYAPIGTVDPADRNLLWLIYTDPRLRRMLPDWDQESRRFLAEFRAESGVRIGSDRHRALIARLLSASEDFRVQWAEHAVERFTSRRRVFQHPDDGRLEFEHHSVVPSDAPGLSVVMYVPL</sequence>
<dbReference type="CDD" id="cd00093">
    <property type="entry name" value="HTH_XRE"/>
    <property type="match status" value="1"/>
</dbReference>
<dbReference type="InterPro" id="IPR010982">
    <property type="entry name" value="Lambda_DNA-bd_dom_sf"/>
</dbReference>
<dbReference type="PANTHER" id="PTHR35010">
    <property type="entry name" value="BLL4672 PROTEIN-RELATED"/>
    <property type="match status" value="1"/>
</dbReference>
<reference evidence="2 3" key="1">
    <citation type="submission" date="2015-02" db="EMBL/GenBank/DDBJ databases">
        <title>Draft genome sequences of ten Microbacterium spp. with emphasis on heavy metal contaminated environments.</title>
        <authorList>
            <person name="Corretto E."/>
        </authorList>
    </citation>
    <scope>NUCLEOTIDE SEQUENCE [LARGE SCALE GENOMIC DNA]</scope>
    <source>
        <strain evidence="2 3">DSM 23848</strain>
    </source>
</reference>
<protein>
    <recommendedName>
        <fullName evidence="1">HTH cro/C1-type domain-containing protein</fullName>
    </recommendedName>
</protein>
<accession>A0A0F0L3T0</accession>
<dbReference type="PATRIC" id="fig|582680.7.peg.532"/>
<dbReference type="Pfam" id="PF17765">
    <property type="entry name" value="MLTR_LBD"/>
    <property type="match status" value="1"/>
</dbReference>
<gene>
    <name evidence="2" type="ORF">RL72_00516</name>
</gene>
<dbReference type="RefSeq" id="WP_045249257.1">
    <property type="nucleotide sequence ID" value="NZ_CP099706.1"/>
</dbReference>
<dbReference type="EMBL" id="JYIT01000054">
    <property type="protein sequence ID" value="KJL27344.1"/>
    <property type="molecule type" value="Genomic_DNA"/>
</dbReference>
<comment type="caution">
    <text evidence="2">The sequence shown here is derived from an EMBL/GenBank/DDBJ whole genome shotgun (WGS) entry which is preliminary data.</text>
</comment>
<dbReference type="SUPFAM" id="SSF47413">
    <property type="entry name" value="lambda repressor-like DNA-binding domains"/>
    <property type="match status" value="1"/>
</dbReference>
<proteinExistence type="predicted"/>
<dbReference type="SMART" id="SM00530">
    <property type="entry name" value="HTH_XRE"/>
    <property type="match status" value="1"/>
</dbReference>
<name>A0A0F0L3T0_9MICO</name>
<dbReference type="Proteomes" id="UP000033448">
    <property type="component" value="Unassembled WGS sequence"/>
</dbReference>